<feature type="compositionally biased region" description="Pro residues" evidence="1">
    <location>
        <begin position="116"/>
        <end position="143"/>
    </location>
</feature>
<evidence type="ECO:0000313" key="2">
    <source>
        <dbReference type="EMBL" id="KAF6729482.1"/>
    </source>
</evidence>
<feature type="compositionally biased region" description="Polar residues" evidence="1">
    <location>
        <begin position="162"/>
        <end position="174"/>
    </location>
</feature>
<sequence length="174" mass="18986">MGKDCQINSLFVKFKAKAEVLWTETHGETTVVYHSKEKYFTLKQYFIRNQNVKGVSPPPSKVTMVYLDVKFASNPTIKFDIIVLPVSLGSAHAPPPYSAAGFEPEAFGNSALTPWNPAPAPWDPAAPKGKPAPPACNPVPPQPSSESPPFGPPPPPYETHQLYPSPNDFSQTKL</sequence>
<proteinExistence type="predicted"/>
<accession>A0A834FFC3</accession>
<feature type="region of interest" description="Disordered" evidence="1">
    <location>
        <begin position="113"/>
        <end position="174"/>
    </location>
</feature>
<protein>
    <recommendedName>
        <fullName evidence="4">Arrestin-like N-terminal domain-containing protein</fullName>
    </recommendedName>
</protein>
<gene>
    <name evidence="2" type="ORF">FQA47_009260</name>
</gene>
<comment type="caution">
    <text evidence="2">The sequence shown here is derived from an EMBL/GenBank/DDBJ whole genome shotgun (WGS) entry which is preliminary data.</text>
</comment>
<evidence type="ECO:0000256" key="1">
    <source>
        <dbReference type="SAM" id="MobiDB-lite"/>
    </source>
</evidence>
<evidence type="ECO:0000313" key="3">
    <source>
        <dbReference type="Proteomes" id="UP000646548"/>
    </source>
</evidence>
<name>A0A834FFC3_ORYME</name>
<dbReference type="InterPro" id="IPR014752">
    <property type="entry name" value="Arrestin-like_C"/>
</dbReference>
<dbReference type="EMBL" id="WKFB01000253">
    <property type="protein sequence ID" value="KAF6729482.1"/>
    <property type="molecule type" value="Genomic_DNA"/>
</dbReference>
<dbReference type="Gene3D" id="2.60.40.640">
    <property type="match status" value="1"/>
</dbReference>
<dbReference type="Proteomes" id="UP000646548">
    <property type="component" value="Unassembled WGS sequence"/>
</dbReference>
<dbReference type="AlphaFoldDB" id="A0A834FFC3"/>
<evidence type="ECO:0008006" key="4">
    <source>
        <dbReference type="Google" id="ProtNLM"/>
    </source>
</evidence>
<reference evidence="2" key="1">
    <citation type="journal article" name="BMC Genomics">
        <title>Long-read sequencing and de novo genome assembly of marine medaka (Oryzias melastigma).</title>
        <authorList>
            <person name="Liang P."/>
            <person name="Saqib H.S.A."/>
            <person name="Ni X."/>
            <person name="Shen Y."/>
        </authorList>
    </citation>
    <scope>NUCLEOTIDE SEQUENCE</scope>
    <source>
        <strain evidence="2">Bigg-433</strain>
    </source>
</reference>
<organism evidence="2 3">
    <name type="scientific">Oryzias melastigma</name>
    <name type="common">Marine medaka</name>
    <dbReference type="NCBI Taxonomy" id="30732"/>
    <lineage>
        <taxon>Eukaryota</taxon>
        <taxon>Metazoa</taxon>
        <taxon>Chordata</taxon>
        <taxon>Craniata</taxon>
        <taxon>Vertebrata</taxon>
        <taxon>Euteleostomi</taxon>
        <taxon>Actinopterygii</taxon>
        <taxon>Neopterygii</taxon>
        <taxon>Teleostei</taxon>
        <taxon>Neoteleostei</taxon>
        <taxon>Acanthomorphata</taxon>
        <taxon>Ovalentaria</taxon>
        <taxon>Atherinomorphae</taxon>
        <taxon>Beloniformes</taxon>
        <taxon>Adrianichthyidae</taxon>
        <taxon>Oryziinae</taxon>
        <taxon>Oryzias</taxon>
    </lineage>
</organism>